<organism evidence="9 10">
    <name type="scientific">Tepidamorphus gemmatus</name>
    <dbReference type="NCBI Taxonomy" id="747076"/>
    <lineage>
        <taxon>Bacteria</taxon>
        <taxon>Pseudomonadati</taxon>
        <taxon>Pseudomonadota</taxon>
        <taxon>Alphaproteobacteria</taxon>
        <taxon>Hyphomicrobiales</taxon>
        <taxon>Tepidamorphaceae</taxon>
        <taxon>Tepidamorphus</taxon>
    </lineage>
</organism>
<comment type="similarity">
    <text evidence="3">Belongs to the UbiH/COQ6 family.</text>
</comment>
<dbReference type="InterPro" id="IPR010971">
    <property type="entry name" value="UbiH/COQ6"/>
</dbReference>
<evidence type="ECO:0000256" key="5">
    <source>
        <dbReference type="ARBA" id="ARBA00022827"/>
    </source>
</evidence>
<gene>
    <name evidence="9" type="ORF">EDC22_103149</name>
</gene>
<comment type="cofactor">
    <cofactor evidence="1">
        <name>FAD</name>
        <dbReference type="ChEBI" id="CHEBI:57692"/>
    </cofactor>
</comment>
<protein>
    <submittedName>
        <fullName evidence="9">2-octaprenyl-6-methoxyphenol hydroxylase</fullName>
    </submittedName>
</protein>
<dbReference type="GO" id="GO:0071949">
    <property type="term" value="F:FAD binding"/>
    <property type="evidence" value="ECO:0007669"/>
    <property type="project" value="InterPro"/>
</dbReference>
<dbReference type="GO" id="GO:0004497">
    <property type="term" value="F:monooxygenase activity"/>
    <property type="evidence" value="ECO:0007669"/>
    <property type="project" value="UniProtKB-KW"/>
</dbReference>
<dbReference type="GO" id="GO:0016705">
    <property type="term" value="F:oxidoreductase activity, acting on paired donors, with incorporation or reduction of molecular oxygen"/>
    <property type="evidence" value="ECO:0007669"/>
    <property type="project" value="InterPro"/>
</dbReference>
<dbReference type="RefSeq" id="WP_132805742.1">
    <property type="nucleotide sequence ID" value="NZ_SMAK01000003.1"/>
</dbReference>
<keyword evidence="6" id="KW-0560">Oxidoreductase</keyword>
<proteinExistence type="inferred from homology"/>
<feature type="domain" description="FAD-binding" evidence="8">
    <location>
        <begin position="4"/>
        <end position="340"/>
    </location>
</feature>
<dbReference type="OrthoDB" id="9796623at2"/>
<dbReference type="InterPro" id="IPR002938">
    <property type="entry name" value="FAD-bd"/>
</dbReference>
<keyword evidence="5" id="KW-0274">FAD</keyword>
<evidence type="ECO:0000256" key="1">
    <source>
        <dbReference type="ARBA" id="ARBA00001974"/>
    </source>
</evidence>
<keyword evidence="10" id="KW-1185">Reference proteome</keyword>
<evidence type="ECO:0000313" key="10">
    <source>
        <dbReference type="Proteomes" id="UP000295678"/>
    </source>
</evidence>
<dbReference type="PRINTS" id="PR00420">
    <property type="entry name" value="RNGMNOXGNASE"/>
</dbReference>
<keyword evidence="7" id="KW-0503">Monooxygenase</keyword>
<evidence type="ECO:0000313" key="9">
    <source>
        <dbReference type="EMBL" id="TCT11837.1"/>
    </source>
</evidence>
<reference evidence="9 10" key="1">
    <citation type="submission" date="2019-03" db="EMBL/GenBank/DDBJ databases">
        <title>Genomic Encyclopedia of Type Strains, Phase IV (KMG-IV): sequencing the most valuable type-strain genomes for metagenomic binning, comparative biology and taxonomic classification.</title>
        <authorList>
            <person name="Goeker M."/>
        </authorList>
    </citation>
    <scope>NUCLEOTIDE SEQUENCE [LARGE SCALE GENOMIC DNA]</scope>
    <source>
        <strain evidence="9 10">DSM 19345</strain>
    </source>
</reference>
<dbReference type="UniPathway" id="UPA00232"/>
<dbReference type="Proteomes" id="UP000295678">
    <property type="component" value="Unassembled WGS sequence"/>
</dbReference>
<dbReference type="InterPro" id="IPR051205">
    <property type="entry name" value="UbiH/COQ6_monooxygenase"/>
</dbReference>
<evidence type="ECO:0000256" key="6">
    <source>
        <dbReference type="ARBA" id="ARBA00023002"/>
    </source>
</evidence>
<evidence type="ECO:0000256" key="2">
    <source>
        <dbReference type="ARBA" id="ARBA00004749"/>
    </source>
</evidence>
<accession>A0A4R3MHG3</accession>
<sequence>MAATDIVIAGAGLVGRLLALALRQASGGGLSLRLLEAAPAGRAPQDIRVYAIAASTRRMLEELGVWPSLAPHAEAARALRIGDGRLADAVRPILLTLAGEVTPGEPFAHFVDGRELGRAVAAACDAAGIAVEHERRIDALEVGQRGVSIRGPADRRQEDSARLVVGADGAGSAVRRAAGIATIGWPYRQGAIITIVWHEVPHDGVAIQHFLPGGPFALLPLPGHRSGIVWTERFEDAERLIALPHDLLAEELRRRAGPEVGDLRIEEPPRLYPLGLGLARTFVKPRIALVGDAAHRLHPLAGLGLNLGLRDVAALVEVLVEAARRGEDIGSIAVLERYQRWRRFDTVEVAVATEALNRLFSNDLGPLRLVRDLGLGLVDRIAPLKRHFVREAAGTEGRLPRLMRGEPV</sequence>
<evidence type="ECO:0000256" key="3">
    <source>
        <dbReference type="ARBA" id="ARBA00005349"/>
    </source>
</evidence>
<name>A0A4R3MHG3_9HYPH</name>
<evidence type="ECO:0000256" key="7">
    <source>
        <dbReference type="ARBA" id="ARBA00023033"/>
    </source>
</evidence>
<dbReference type="NCBIfam" id="TIGR01988">
    <property type="entry name" value="Ubi-OHases"/>
    <property type="match status" value="1"/>
</dbReference>
<dbReference type="Gene3D" id="3.50.50.60">
    <property type="entry name" value="FAD/NAD(P)-binding domain"/>
    <property type="match status" value="2"/>
</dbReference>
<evidence type="ECO:0000256" key="4">
    <source>
        <dbReference type="ARBA" id="ARBA00022630"/>
    </source>
</evidence>
<dbReference type="FunFam" id="3.50.50.60:FF:000021">
    <property type="entry name" value="Ubiquinone biosynthesis monooxygenase COQ6"/>
    <property type="match status" value="1"/>
</dbReference>
<comment type="caution">
    <text evidence="9">The sequence shown here is derived from an EMBL/GenBank/DDBJ whole genome shotgun (WGS) entry which is preliminary data.</text>
</comment>
<comment type="pathway">
    <text evidence="2">Cofactor biosynthesis; ubiquinone biosynthesis.</text>
</comment>
<dbReference type="SUPFAM" id="SSF51905">
    <property type="entry name" value="FAD/NAD(P)-binding domain"/>
    <property type="match status" value="1"/>
</dbReference>
<dbReference type="AlphaFoldDB" id="A0A4R3MHG3"/>
<evidence type="ECO:0000259" key="8">
    <source>
        <dbReference type="Pfam" id="PF01494"/>
    </source>
</evidence>
<dbReference type="InterPro" id="IPR036188">
    <property type="entry name" value="FAD/NAD-bd_sf"/>
</dbReference>
<keyword evidence="4" id="KW-0285">Flavoprotein</keyword>
<dbReference type="EMBL" id="SMAK01000003">
    <property type="protein sequence ID" value="TCT11837.1"/>
    <property type="molecule type" value="Genomic_DNA"/>
</dbReference>
<dbReference type="GO" id="GO:0110142">
    <property type="term" value="C:ubiquinone biosynthesis complex"/>
    <property type="evidence" value="ECO:0007669"/>
    <property type="project" value="UniProtKB-ARBA"/>
</dbReference>
<dbReference type="GO" id="GO:0006744">
    <property type="term" value="P:ubiquinone biosynthetic process"/>
    <property type="evidence" value="ECO:0007669"/>
    <property type="project" value="UniProtKB-UniPathway"/>
</dbReference>
<dbReference type="PANTHER" id="PTHR43876:SF7">
    <property type="entry name" value="UBIQUINONE BIOSYNTHESIS MONOOXYGENASE COQ6, MITOCHONDRIAL"/>
    <property type="match status" value="1"/>
</dbReference>
<dbReference type="PANTHER" id="PTHR43876">
    <property type="entry name" value="UBIQUINONE BIOSYNTHESIS MONOOXYGENASE COQ6, MITOCHONDRIAL"/>
    <property type="match status" value="1"/>
</dbReference>
<dbReference type="Pfam" id="PF01494">
    <property type="entry name" value="FAD_binding_3"/>
    <property type="match status" value="1"/>
</dbReference>